<keyword evidence="3" id="KW-1185">Reference proteome</keyword>
<gene>
    <name evidence="2" type="ORF">FXF47_09425</name>
</gene>
<dbReference type="InterPro" id="IPR036105">
    <property type="entry name" value="DiNase_FeMo-co_biosyn_sf"/>
</dbReference>
<dbReference type="Pfam" id="PF02579">
    <property type="entry name" value="Nitro_FeMo-Co"/>
    <property type="match status" value="1"/>
</dbReference>
<organism evidence="2 3">
    <name type="scientific">Candidatus Mcinerneyibacterium aminivorans</name>
    <dbReference type="NCBI Taxonomy" id="2703815"/>
    <lineage>
        <taxon>Bacteria</taxon>
        <taxon>Candidatus Macinerneyibacteriota</taxon>
        <taxon>Candidatus Mcinerneyibacteria</taxon>
        <taxon>Candidatus Mcinerneyibacteriales</taxon>
        <taxon>Candidatus Mcinerneyibacteriaceae</taxon>
        <taxon>Candidatus Mcinerneyibacterium</taxon>
    </lineage>
</organism>
<dbReference type="Gene3D" id="3.30.420.130">
    <property type="entry name" value="Dinitrogenase iron-molybdenum cofactor biosynthesis domain"/>
    <property type="match status" value="1"/>
</dbReference>
<name>A0A5D0MID8_9BACT</name>
<protein>
    <submittedName>
        <fullName evidence="2">Dinitrogenase iron-molybdenum cofactor biosynthesis protein</fullName>
    </submittedName>
</protein>
<sequence>MRLFITAKGKDLNAKPDERFGRGEYFQIIDSKSKEIIEAKENPFKDGAHGVGIRTSNYVIENADAVIANKFGPKAAEVLKQAGIKMYLTEGETVKEIIENFNNQKLQEFK</sequence>
<comment type="caution">
    <text evidence="2">The sequence shown here is derived from an EMBL/GenBank/DDBJ whole genome shotgun (WGS) entry which is preliminary data.</text>
</comment>
<dbReference type="InterPro" id="IPR003731">
    <property type="entry name" value="Di-Nase_FeMo-co_biosynth"/>
</dbReference>
<evidence type="ECO:0000259" key="1">
    <source>
        <dbReference type="Pfam" id="PF02579"/>
    </source>
</evidence>
<evidence type="ECO:0000313" key="2">
    <source>
        <dbReference type="EMBL" id="TYB30349.1"/>
    </source>
</evidence>
<evidence type="ECO:0000313" key="3">
    <source>
        <dbReference type="Proteomes" id="UP000324143"/>
    </source>
</evidence>
<dbReference type="SUPFAM" id="SSF53146">
    <property type="entry name" value="Nitrogenase accessory factor-like"/>
    <property type="match status" value="1"/>
</dbReference>
<accession>A0A5D0MID8</accession>
<reference evidence="2" key="1">
    <citation type="submission" date="2019-08" db="EMBL/GenBank/DDBJ databases">
        <title>Genomic characterization of a novel candidate phylum (ARYD3) from a high temperature, high salinity tertiary oil reservoir in north central Oklahoma, USA.</title>
        <authorList>
            <person name="Youssef N.H."/>
            <person name="Yadav A."/>
            <person name="Elshahed M.S."/>
        </authorList>
    </citation>
    <scope>NUCLEOTIDE SEQUENCE [LARGE SCALE GENOMIC DNA]</scope>
    <source>
        <strain evidence="2">ARYD3</strain>
    </source>
</reference>
<proteinExistence type="predicted"/>
<dbReference type="EMBL" id="VSIX01000139">
    <property type="protein sequence ID" value="TYB30349.1"/>
    <property type="molecule type" value="Genomic_DNA"/>
</dbReference>
<dbReference type="AlphaFoldDB" id="A0A5D0MID8"/>
<dbReference type="PANTHER" id="PTHR42983">
    <property type="entry name" value="DINITROGENASE IRON-MOLYBDENUM COFACTOR PROTEIN-RELATED"/>
    <property type="match status" value="1"/>
</dbReference>
<feature type="domain" description="Dinitrogenase iron-molybdenum cofactor biosynthesis" evidence="1">
    <location>
        <begin position="14"/>
        <end position="102"/>
    </location>
</feature>
<dbReference type="PANTHER" id="PTHR42983:SF1">
    <property type="entry name" value="IRON-MOLYBDENUM PROTEIN"/>
    <property type="match status" value="1"/>
</dbReference>
<dbReference type="Proteomes" id="UP000324143">
    <property type="component" value="Unassembled WGS sequence"/>
</dbReference>
<dbReference type="CDD" id="cd00851">
    <property type="entry name" value="MTH1175"/>
    <property type="match status" value="1"/>
</dbReference>
<dbReference type="InterPro" id="IPR033913">
    <property type="entry name" value="MTH1175_dom"/>
</dbReference>